<evidence type="ECO:0000313" key="5">
    <source>
        <dbReference type="Proteomes" id="UP000831785"/>
    </source>
</evidence>
<evidence type="ECO:0000256" key="3">
    <source>
        <dbReference type="ARBA" id="ARBA00022691"/>
    </source>
</evidence>
<dbReference type="Proteomes" id="UP000831785">
    <property type="component" value="Chromosome"/>
</dbReference>
<reference evidence="4 5" key="1">
    <citation type="submission" date="2022-04" db="EMBL/GenBank/DDBJ databases">
        <title>Hymenobacter sp. isolated from the air.</title>
        <authorList>
            <person name="Won M."/>
            <person name="Lee C.-M."/>
            <person name="Woen H.-Y."/>
            <person name="Kwon S.-W."/>
        </authorList>
    </citation>
    <scope>NUCLEOTIDE SEQUENCE [LARGE SCALE GENOMIC DNA]</scope>
    <source>
        <strain evidence="5">5116 S-27</strain>
    </source>
</reference>
<proteinExistence type="predicted"/>
<dbReference type="GO" id="GO:0032259">
    <property type="term" value="P:methylation"/>
    <property type="evidence" value="ECO:0007669"/>
    <property type="project" value="UniProtKB-KW"/>
</dbReference>
<dbReference type="PANTHER" id="PTHR30481">
    <property type="entry name" value="DNA ADENINE METHYLASE"/>
    <property type="match status" value="1"/>
</dbReference>
<dbReference type="SUPFAM" id="SSF53335">
    <property type="entry name" value="S-adenosyl-L-methionine-dependent methyltransferases"/>
    <property type="match status" value="1"/>
</dbReference>
<dbReference type="RefSeq" id="WP_244717823.1">
    <property type="nucleotide sequence ID" value="NZ_CP095049.1"/>
</dbReference>
<evidence type="ECO:0000313" key="4">
    <source>
        <dbReference type="EMBL" id="UOQ53080.1"/>
    </source>
</evidence>
<gene>
    <name evidence="4" type="ORF">MUN80_25500</name>
</gene>
<protein>
    <submittedName>
        <fullName evidence="4">DNA adenine methylase</fullName>
    </submittedName>
</protein>
<evidence type="ECO:0000256" key="1">
    <source>
        <dbReference type="ARBA" id="ARBA00022603"/>
    </source>
</evidence>
<keyword evidence="3" id="KW-0949">S-adenosyl-L-methionine</keyword>
<dbReference type="Pfam" id="PF02086">
    <property type="entry name" value="MethyltransfD12"/>
    <property type="match status" value="1"/>
</dbReference>
<accession>A0ABY4F8S7</accession>
<keyword evidence="5" id="KW-1185">Reference proteome</keyword>
<keyword evidence="2" id="KW-0808">Transferase</keyword>
<dbReference type="PANTHER" id="PTHR30481:SF4">
    <property type="entry name" value="SITE-SPECIFIC DNA-METHYLTRANSFERASE (ADENINE-SPECIFIC)"/>
    <property type="match status" value="1"/>
</dbReference>
<dbReference type="EMBL" id="CP095049">
    <property type="protein sequence ID" value="UOQ53080.1"/>
    <property type="molecule type" value="Genomic_DNA"/>
</dbReference>
<keyword evidence="1 4" id="KW-0489">Methyltransferase</keyword>
<evidence type="ECO:0000256" key="2">
    <source>
        <dbReference type="ARBA" id="ARBA00022679"/>
    </source>
</evidence>
<dbReference type="InterPro" id="IPR029063">
    <property type="entry name" value="SAM-dependent_MTases_sf"/>
</dbReference>
<name>A0ABY4F8S7_9BACT</name>
<sequence length="281" mass="31242">MKSLLGYYGGKAGPVGAWITSQLPPHDIYVEPFGGMCGILMQKRPSRVEVYNDLSGDLVNLFRVVREQPEALREALALTPYARKEHAAAVRNWQPERVDHIERARRTYTHLAQSRDGALVSKSFSFGGAAYKGSVADTFVNGQCRIPEVCGRLRTVLLECCDWQSICRQHDGPDTLFYLDPPYVRSTRTANDGYAHEMTDAQHQELIGWCLRATGSILLSGYDSDLYEPLLAAGWHRRRMKVASHASAARQRKSGNAGRTECLWLNARAAAATPTLFCPTA</sequence>
<dbReference type="Gene3D" id="3.40.50.150">
    <property type="entry name" value="Vaccinia Virus protein VP39"/>
    <property type="match status" value="2"/>
</dbReference>
<organism evidence="4 5">
    <name type="scientific">Hymenobacter cellulosivorans</name>
    <dbReference type="NCBI Taxonomy" id="2932249"/>
    <lineage>
        <taxon>Bacteria</taxon>
        <taxon>Pseudomonadati</taxon>
        <taxon>Bacteroidota</taxon>
        <taxon>Cytophagia</taxon>
        <taxon>Cytophagales</taxon>
        <taxon>Hymenobacteraceae</taxon>
        <taxon>Hymenobacter</taxon>
    </lineage>
</organism>
<dbReference type="GO" id="GO:0008168">
    <property type="term" value="F:methyltransferase activity"/>
    <property type="evidence" value="ECO:0007669"/>
    <property type="project" value="UniProtKB-KW"/>
</dbReference>
<dbReference type="InterPro" id="IPR012327">
    <property type="entry name" value="MeTrfase_D12"/>
</dbReference>